<dbReference type="PANTHER" id="PTHR43394">
    <property type="entry name" value="ATP-DEPENDENT PERMEASE MDL1, MITOCHONDRIAL"/>
    <property type="match status" value="1"/>
</dbReference>
<dbReference type="Pfam" id="PF00005">
    <property type="entry name" value="ABC_tran"/>
    <property type="match status" value="1"/>
</dbReference>
<evidence type="ECO:0000256" key="6">
    <source>
        <dbReference type="ARBA" id="ARBA00022840"/>
    </source>
</evidence>
<evidence type="ECO:0000256" key="9">
    <source>
        <dbReference type="SAM" id="Phobius"/>
    </source>
</evidence>
<dbReference type="PROSITE" id="PS00211">
    <property type="entry name" value="ABC_TRANSPORTER_1"/>
    <property type="match status" value="1"/>
</dbReference>
<keyword evidence="5" id="KW-0547">Nucleotide-binding</keyword>
<dbReference type="Proteomes" id="UP000295726">
    <property type="component" value="Unassembled WGS sequence"/>
</dbReference>
<dbReference type="AlphaFoldDB" id="A0A4R3K252"/>
<feature type="transmembrane region" description="Helical" evidence="9">
    <location>
        <begin position="237"/>
        <end position="259"/>
    </location>
</feature>
<keyword evidence="6 12" id="KW-0067">ATP-binding</keyword>
<dbReference type="FunFam" id="3.40.50.300:FF:000221">
    <property type="entry name" value="Multidrug ABC transporter ATP-binding protein"/>
    <property type="match status" value="1"/>
</dbReference>
<evidence type="ECO:0000256" key="2">
    <source>
        <dbReference type="ARBA" id="ARBA00022448"/>
    </source>
</evidence>
<proteinExistence type="predicted"/>
<dbReference type="GO" id="GO:0005886">
    <property type="term" value="C:plasma membrane"/>
    <property type="evidence" value="ECO:0007669"/>
    <property type="project" value="UniProtKB-SubCell"/>
</dbReference>
<dbReference type="GO" id="GO:0005524">
    <property type="term" value="F:ATP binding"/>
    <property type="evidence" value="ECO:0007669"/>
    <property type="project" value="UniProtKB-KW"/>
</dbReference>
<dbReference type="InterPro" id="IPR027417">
    <property type="entry name" value="P-loop_NTPase"/>
</dbReference>
<evidence type="ECO:0000313" key="13">
    <source>
        <dbReference type="Proteomes" id="UP000295726"/>
    </source>
</evidence>
<feature type="transmembrane region" description="Helical" evidence="9">
    <location>
        <begin position="53"/>
        <end position="81"/>
    </location>
</feature>
<dbReference type="SUPFAM" id="SSF90123">
    <property type="entry name" value="ABC transporter transmembrane region"/>
    <property type="match status" value="1"/>
</dbReference>
<keyword evidence="4 9" id="KW-0812">Transmembrane</keyword>
<gene>
    <name evidence="12" type="ORF">EDD59_12513</name>
</gene>
<feature type="domain" description="ABC transporter" evidence="10">
    <location>
        <begin position="338"/>
        <end position="574"/>
    </location>
</feature>
<protein>
    <submittedName>
        <fullName evidence="12">ATP-binding cassette subfamily B protein</fullName>
    </submittedName>
</protein>
<dbReference type="InterPro" id="IPR036640">
    <property type="entry name" value="ABC1_TM_sf"/>
</dbReference>
<dbReference type="Gene3D" id="3.40.50.300">
    <property type="entry name" value="P-loop containing nucleotide triphosphate hydrolases"/>
    <property type="match status" value="1"/>
</dbReference>
<keyword evidence="2" id="KW-0813">Transport</keyword>
<evidence type="ECO:0000256" key="1">
    <source>
        <dbReference type="ARBA" id="ARBA00004651"/>
    </source>
</evidence>
<comment type="subcellular location">
    <subcellularLocation>
        <location evidence="1">Cell membrane</location>
        <topology evidence="1">Multi-pass membrane protein</topology>
    </subcellularLocation>
</comment>
<evidence type="ECO:0000256" key="4">
    <source>
        <dbReference type="ARBA" id="ARBA00022692"/>
    </source>
</evidence>
<feature type="transmembrane region" description="Helical" evidence="9">
    <location>
        <begin position="21"/>
        <end position="41"/>
    </location>
</feature>
<evidence type="ECO:0000256" key="5">
    <source>
        <dbReference type="ARBA" id="ARBA00022741"/>
    </source>
</evidence>
<dbReference type="GO" id="GO:0016887">
    <property type="term" value="F:ATP hydrolysis activity"/>
    <property type="evidence" value="ECO:0007669"/>
    <property type="project" value="InterPro"/>
</dbReference>
<dbReference type="RefSeq" id="WP_132382981.1">
    <property type="nucleotide sequence ID" value="NZ_DAIPCY010000050.1"/>
</dbReference>
<evidence type="ECO:0000256" key="7">
    <source>
        <dbReference type="ARBA" id="ARBA00022989"/>
    </source>
</evidence>
<dbReference type="InterPro" id="IPR011527">
    <property type="entry name" value="ABC1_TM_dom"/>
</dbReference>
<dbReference type="PANTHER" id="PTHR43394:SF1">
    <property type="entry name" value="ATP-BINDING CASSETTE SUB-FAMILY B MEMBER 10, MITOCHONDRIAL"/>
    <property type="match status" value="1"/>
</dbReference>
<accession>A0A4R3K252</accession>
<comment type="caution">
    <text evidence="12">The sequence shown here is derived from an EMBL/GenBank/DDBJ whole genome shotgun (WGS) entry which is preliminary data.</text>
</comment>
<dbReference type="SMART" id="SM00382">
    <property type="entry name" value="AAA"/>
    <property type="match status" value="1"/>
</dbReference>
<keyword evidence="7 9" id="KW-1133">Transmembrane helix</keyword>
<dbReference type="InterPro" id="IPR003439">
    <property type="entry name" value="ABC_transporter-like_ATP-bd"/>
</dbReference>
<dbReference type="SUPFAM" id="SSF52540">
    <property type="entry name" value="P-loop containing nucleoside triphosphate hydrolases"/>
    <property type="match status" value="1"/>
</dbReference>
<feature type="transmembrane region" description="Helical" evidence="9">
    <location>
        <begin position="279"/>
        <end position="303"/>
    </location>
</feature>
<name>A0A4R3K252_9FIRM</name>
<evidence type="ECO:0000256" key="3">
    <source>
        <dbReference type="ARBA" id="ARBA00022475"/>
    </source>
</evidence>
<evidence type="ECO:0000259" key="10">
    <source>
        <dbReference type="PROSITE" id="PS50893"/>
    </source>
</evidence>
<organism evidence="12 13">
    <name type="scientific">Muricomes intestini</name>
    <dbReference type="NCBI Taxonomy" id="1796634"/>
    <lineage>
        <taxon>Bacteria</taxon>
        <taxon>Bacillati</taxon>
        <taxon>Bacillota</taxon>
        <taxon>Clostridia</taxon>
        <taxon>Lachnospirales</taxon>
        <taxon>Lachnospiraceae</taxon>
        <taxon>Muricomes</taxon>
    </lineage>
</organism>
<evidence type="ECO:0000256" key="8">
    <source>
        <dbReference type="ARBA" id="ARBA00023136"/>
    </source>
</evidence>
<dbReference type="Gene3D" id="1.20.1560.10">
    <property type="entry name" value="ABC transporter type 1, transmembrane domain"/>
    <property type="match status" value="1"/>
</dbReference>
<dbReference type="GO" id="GO:0015421">
    <property type="term" value="F:ABC-type oligopeptide transporter activity"/>
    <property type="evidence" value="ECO:0007669"/>
    <property type="project" value="TreeGrafter"/>
</dbReference>
<keyword evidence="13" id="KW-1185">Reference proteome</keyword>
<sequence>MLKTLAKSIREHKRNSILTPILVSLEVLMEVIIPLLMAKLIDYGIDEGNMGYIWKVGIFLLLAAFLSLFFGAAAGGTAAYASAGLAKNLRTDMYANIQKFSFFNIDKFSASSLVTRMTTDVTNLQSAYHMMIRMAMRAPMMLIFSLVCALRVNARLSAAFLICIPVLGIGLYLIMSGVHPIFRRVFRTYDKLNNVVQENVRGVRVVKSFVREDYEKEKFQNISGSIYKDFAKAEKMLAFNMPLMQLCMYACMLAFSWFGARMIVASGGDAAKGLSTGGLMSLITYSMQILMSLMMLSMVFVMLTVSKASAERVAEVLTEESNLKDRENPVMEVKNGSIEYESVSFCYSRKADKNCLSDVTLKIASGETIGIIGGTGSSKSTLVQLIPRLYDVTEGNLKVGGVNVRDYDVETLRNQVAMVLQKNELFSGTIKENLRWGDEQATDEELIHACRLAQADDFIREFPAGYDTYIEQGGSNVSGGQKQRICIARALLKKPKILILDDSTSAVDTRTDALIRQAFREEIPDTTKLIIAQRISSVQDADKIIVLDDGKVDGFGTHEELLENNLIYREVYESQQKGGVKDE</sequence>
<dbReference type="OrthoDB" id="9762778at2"/>
<dbReference type="EMBL" id="SLZZ01000025">
    <property type="protein sequence ID" value="TCS76190.1"/>
    <property type="molecule type" value="Genomic_DNA"/>
</dbReference>
<evidence type="ECO:0000259" key="11">
    <source>
        <dbReference type="PROSITE" id="PS50929"/>
    </source>
</evidence>
<dbReference type="Pfam" id="PF00664">
    <property type="entry name" value="ABC_membrane"/>
    <property type="match status" value="1"/>
</dbReference>
<dbReference type="PROSITE" id="PS50929">
    <property type="entry name" value="ABC_TM1F"/>
    <property type="match status" value="1"/>
</dbReference>
<feature type="transmembrane region" description="Helical" evidence="9">
    <location>
        <begin position="158"/>
        <end position="182"/>
    </location>
</feature>
<dbReference type="PROSITE" id="PS50893">
    <property type="entry name" value="ABC_TRANSPORTER_2"/>
    <property type="match status" value="1"/>
</dbReference>
<dbReference type="InterPro" id="IPR017871">
    <property type="entry name" value="ABC_transporter-like_CS"/>
</dbReference>
<keyword evidence="8 9" id="KW-0472">Membrane</keyword>
<evidence type="ECO:0000313" key="12">
    <source>
        <dbReference type="EMBL" id="TCS76190.1"/>
    </source>
</evidence>
<reference evidence="12 13" key="1">
    <citation type="submission" date="2019-03" db="EMBL/GenBank/DDBJ databases">
        <title>Genomic Encyclopedia of Type Strains, Phase IV (KMG-IV): sequencing the most valuable type-strain genomes for metagenomic binning, comparative biology and taxonomic classification.</title>
        <authorList>
            <person name="Goeker M."/>
        </authorList>
    </citation>
    <scope>NUCLEOTIDE SEQUENCE [LARGE SCALE GENOMIC DNA]</scope>
    <source>
        <strain evidence="12 13">DSM 29489</strain>
    </source>
</reference>
<dbReference type="InterPro" id="IPR003593">
    <property type="entry name" value="AAA+_ATPase"/>
</dbReference>
<feature type="transmembrane region" description="Helical" evidence="9">
    <location>
        <begin position="134"/>
        <end position="152"/>
    </location>
</feature>
<keyword evidence="3" id="KW-1003">Cell membrane</keyword>
<dbReference type="InterPro" id="IPR039421">
    <property type="entry name" value="Type_1_exporter"/>
</dbReference>
<dbReference type="CDD" id="cd18548">
    <property type="entry name" value="ABC_6TM_Tm287_like"/>
    <property type="match status" value="1"/>
</dbReference>
<feature type="domain" description="ABC transmembrane type-1" evidence="11">
    <location>
        <begin position="17"/>
        <end position="304"/>
    </location>
</feature>